<dbReference type="PANTHER" id="PTHR32493:SF0">
    <property type="entry name" value="SUSHI DOMAIN-CONTAINING PROTEIN 5"/>
    <property type="match status" value="1"/>
</dbReference>
<dbReference type="FunFam" id="2.10.70.10:FF:000050">
    <property type="entry name" value="sushi domain-containing protein 5"/>
    <property type="match status" value="1"/>
</dbReference>
<dbReference type="InterPro" id="IPR016187">
    <property type="entry name" value="CTDL_fold"/>
</dbReference>
<protein>
    <recommendedName>
        <fullName evidence="11">Sushi domain-containing protein 5</fullName>
    </recommendedName>
</protein>
<reference evidence="9 10" key="2">
    <citation type="journal article" date="2023" name="Mol. Biol. Evol.">
        <title>Genomics of Secondarily Temperate Adaptation in the Only Non-Antarctic Icefish.</title>
        <authorList>
            <person name="Rivera-Colon A.G."/>
            <person name="Rayamajhi N."/>
            <person name="Minhas B.F."/>
            <person name="Madrigal G."/>
            <person name="Bilyk K.T."/>
            <person name="Yoon V."/>
            <person name="Hune M."/>
            <person name="Gregory S."/>
            <person name="Cheng C.H.C."/>
            <person name="Catchen J.M."/>
        </authorList>
    </citation>
    <scope>NUCLEOTIDE SEQUENCE [LARGE SCALE GENOMIC DNA]</scope>
    <source>
        <strain evidence="9">JMC-PN-2008</strain>
    </source>
</reference>
<keyword evidence="6" id="KW-1133">Transmembrane helix</keyword>
<evidence type="ECO:0000256" key="5">
    <source>
        <dbReference type="SAM" id="MobiDB-lite"/>
    </source>
</evidence>
<feature type="transmembrane region" description="Helical" evidence="6">
    <location>
        <begin position="800"/>
        <end position="822"/>
    </location>
</feature>
<name>A0AAN7WZZ0_ELEMC</name>
<evidence type="ECO:0000256" key="1">
    <source>
        <dbReference type="ARBA" id="ARBA00022659"/>
    </source>
</evidence>
<dbReference type="Proteomes" id="UP001346869">
    <property type="component" value="Unassembled WGS sequence"/>
</dbReference>
<feature type="compositionally biased region" description="Basic and acidic residues" evidence="5">
    <location>
        <begin position="354"/>
        <end position="373"/>
    </location>
</feature>
<feature type="compositionally biased region" description="Polar residues" evidence="5">
    <location>
        <begin position="720"/>
        <end position="730"/>
    </location>
</feature>
<dbReference type="SMART" id="SM00445">
    <property type="entry name" value="LINK"/>
    <property type="match status" value="1"/>
</dbReference>
<dbReference type="GO" id="GO:0007219">
    <property type="term" value="P:Notch signaling pathway"/>
    <property type="evidence" value="ECO:0007669"/>
    <property type="project" value="TreeGrafter"/>
</dbReference>
<dbReference type="InterPro" id="IPR000436">
    <property type="entry name" value="Sushi_SCR_CCP_dom"/>
</dbReference>
<dbReference type="Pfam" id="PF00193">
    <property type="entry name" value="Xlink"/>
    <property type="match status" value="1"/>
</dbReference>
<dbReference type="SMART" id="SM00032">
    <property type="entry name" value="CCP"/>
    <property type="match status" value="1"/>
</dbReference>
<keyword evidence="3" id="KW-1015">Disulfide bond</keyword>
<dbReference type="Gene3D" id="3.10.100.10">
    <property type="entry name" value="Mannose-Binding Protein A, subunit A"/>
    <property type="match status" value="1"/>
</dbReference>
<evidence type="ECO:0000259" key="8">
    <source>
        <dbReference type="PROSITE" id="PS50963"/>
    </source>
</evidence>
<dbReference type="EMBL" id="JAUZQC010000018">
    <property type="protein sequence ID" value="KAK5855136.1"/>
    <property type="molecule type" value="Genomic_DNA"/>
</dbReference>
<keyword evidence="10" id="KW-1185">Reference proteome</keyword>
<dbReference type="Gene3D" id="2.10.70.10">
    <property type="entry name" value="Complement Module, domain 1"/>
    <property type="match status" value="1"/>
</dbReference>
<comment type="caution">
    <text evidence="9">The sequence shown here is derived from an EMBL/GenBank/DDBJ whole genome shotgun (WGS) entry which is preliminary data.</text>
</comment>
<dbReference type="InterPro" id="IPR035976">
    <property type="entry name" value="Sushi/SCR/CCP_sf"/>
</dbReference>
<organism evidence="9 10">
    <name type="scientific">Eleginops maclovinus</name>
    <name type="common">Patagonian blennie</name>
    <name type="synonym">Eleginus maclovinus</name>
    <dbReference type="NCBI Taxonomy" id="56733"/>
    <lineage>
        <taxon>Eukaryota</taxon>
        <taxon>Metazoa</taxon>
        <taxon>Chordata</taxon>
        <taxon>Craniata</taxon>
        <taxon>Vertebrata</taxon>
        <taxon>Euteleostomi</taxon>
        <taxon>Actinopterygii</taxon>
        <taxon>Neopterygii</taxon>
        <taxon>Teleostei</taxon>
        <taxon>Neoteleostei</taxon>
        <taxon>Acanthomorphata</taxon>
        <taxon>Eupercaria</taxon>
        <taxon>Perciformes</taxon>
        <taxon>Notothenioidei</taxon>
        <taxon>Eleginopidae</taxon>
        <taxon>Eleginops</taxon>
    </lineage>
</organism>
<accession>A0AAN7WZZ0</accession>
<evidence type="ECO:0000313" key="10">
    <source>
        <dbReference type="Proteomes" id="UP001346869"/>
    </source>
</evidence>
<feature type="region of interest" description="Disordered" evidence="5">
    <location>
        <begin position="697"/>
        <end position="753"/>
    </location>
</feature>
<feature type="compositionally biased region" description="Acidic residues" evidence="5">
    <location>
        <begin position="612"/>
        <end position="622"/>
    </location>
</feature>
<feature type="region of interest" description="Disordered" evidence="5">
    <location>
        <begin position="832"/>
        <end position="851"/>
    </location>
</feature>
<evidence type="ECO:0000256" key="4">
    <source>
        <dbReference type="PROSITE-ProRule" id="PRU00302"/>
    </source>
</evidence>
<feature type="compositionally biased region" description="Polar residues" evidence="5">
    <location>
        <begin position="336"/>
        <end position="353"/>
    </location>
</feature>
<feature type="domain" description="Link" evidence="8">
    <location>
        <begin position="31"/>
        <end position="123"/>
    </location>
</feature>
<dbReference type="PROSITE" id="PS50923">
    <property type="entry name" value="SUSHI"/>
    <property type="match status" value="1"/>
</dbReference>
<gene>
    <name evidence="9" type="ORF">PBY51_005270</name>
</gene>
<dbReference type="GO" id="GO:0005540">
    <property type="term" value="F:hyaluronic acid binding"/>
    <property type="evidence" value="ECO:0007669"/>
    <property type="project" value="InterPro"/>
</dbReference>
<dbReference type="PANTHER" id="PTHR32493">
    <property type="entry name" value="SUSHI DOMAIN-CONTAINING PROTEIN 5"/>
    <property type="match status" value="1"/>
</dbReference>
<feature type="compositionally biased region" description="Basic and acidic residues" evidence="5">
    <location>
        <begin position="460"/>
        <end position="482"/>
    </location>
</feature>
<dbReference type="InterPro" id="IPR016186">
    <property type="entry name" value="C-type_lectin-like/link_sf"/>
</dbReference>
<feature type="compositionally biased region" description="Basic and acidic residues" evidence="5">
    <location>
        <begin position="409"/>
        <end position="436"/>
    </location>
</feature>
<evidence type="ECO:0000313" key="9">
    <source>
        <dbReference type="EMBL" id="KAK5855136.1"/>
    </source>
</evidence>
<dbReference type="InterPro" id="IPR053298">
    <property type="entry name" value="Sushi_domain_protein"/>
</dbReference>
<evidence type="ECO:0008006" key="11">
    <source>
        <dbReference type="Google" id="ProtNLM"/>
    </source>
</evidence>
<dbReference type="CDD" id="cd00033">
    <property type="entry name" value="CCP"/>
    <property type="match status" value="1"/>
</dbReference>
<evidence type="ECO:0000256" key="2">
    <source>
        <dbReference type="ARBA" id="ARBA00022729"/>
    </source>
</evidence>
<proteinExistence type="predicted"/>
<feature type="compositionally biased region" description="Polar residues" evidence="5">
    <location>
        <begin position="599"/>
        <end position="611"/>
    </location>
</feature>
<dbReference type="Pfam" id="PF00084">
    <property type="entry name" value="Sushi"/>
    <property type="match status" value="1"/>
</dbReference>
<dbReference type="AlphaFoldDB" id="A0AAN7WZZ0"/>
<comment type="caution">
    <text evidence="4">Lacks conserved residue(s) required for the propagation of feature annotation.</text>
</comment>
<reference evidence="9 10" key="1">
    <citation type="journal article" date="2023" name="Genes (Basel)">
        <title>Chromosome-Level Genome Assembly and Circadian Gene Repertoire of the Patagonia Blennie Eleginops maclovinus-The Closest Ancestral Proxy of Antarctic Cryonotothenioids.</title>
        <authorList>
            <person name="Cheng C.C."/>
            <person name="Rivera-Colon A.G."/>
            <person name="Minhas B.F."/>
            <person name="Wilson L."/>
            <person name="Rayamajhi N."/>
            <person name="Vargas-Chacoff L."/>
            <person name="Catchen J.M."/>
        </authorList>
    </citation>
    <scope>NUCLEOTIDE SEQUENCE [LARGE SCALE GENOMIC DNA]</scope>
    <source>
        <strain evidence="9">JMC-PN-2008</strain>
    </source>
</reference>
<feature type="compositionally biased region" description="Acidic residues" evidence="5">
    <location>
        <begin position="484"/>
        <end position="499"/>
    </location>
</feature>
<feature type="domain" description="Sushi" evidence="7">
    <location>
        <begin position="127"/>
        <end position="188"/>
    </location>
</feature>
<feature type="compositionally biased region" description="Basic and acidic residues" evidence="5">
    <location>
        <begin position="500"/>
        <end position="585"/>
    </location>
</feature>
<feature type="compositionally biased region" description="Acidic residues" evidence="5">
    <location>
        <begin position="444"/>
        <end position="459"/>
    </location>
</feature>
<keyword evidence="1 4" id="KW-0768">Sushi</keyword>
<feature type="compositionally biased region" description="Low complexity" evidence="5">
    <location>
        <begin position="701"/>
        <end position="715"/>
    </location>
</feature>
<keyword evidence="6" id="KW-0472">Membrane</keyword>
<dbReference type="SUPFAM" id="SSF56436">
    <property type="entry name" value="C-type lectin-like"/>
    <property type="match status" value="1"/>
</dbReference>
<keyword evidence="6" id="KW-0812">Transmembrane</keyword>
<sequence length="851" mass="96045">MLDRCNKTVLPLFFGCLAFLLGISVVNADGRVFLLDLRNTSGLQGFRDAEGACAARHARLASAEELHHAVEECFFSPCSRGWLYGGTVGMMVCNVPGTTLKAVEVRTENATEDSANLDAFCIKDRDVACGDPPSFPNAHLQEHSGYELGDELLYTCLPGHVMPSGRSAFSLLCDSCGEWYGLVEICVKDETESHVDYEDKFPDSYGEAKHHNERPAEAQGEVYEKVHRAEYQQGQRRQVQQETSLNVEMEEEHQDHHGVPEVEEEVIDTTFVVAGGEKEEERAVEDFIGHPQWEQERSDLVKTDEAAATEAPVSLLSQKHLFWFPSEAFQDEGRPASTNPVTPTTQRSSGAQSEESKEHDSQETNHHQHPVDVDDHDDLDGHDDGEQSHQEEDDGDDHVKHYIPAQIDDLDRRDRHKDADEREDHYDMGEHEDNQDRVPYGGQEYDDTYDEHESYEEHEDVTGDREDHDRERPDESKEHPDPVDSVDQEEHYDPEEEDNDDHHDHDHVDHDTDDGAHDDHDDHDDHDHPDDHQDHEHDDHEHHSHEHEDHEHEDHEHDDHEHDDHEHDDHEHNSHEHDDHEHDDNDSHEDDNDSHQRVIFSQETDIKQNVTAEEEAPTDDTWLDGYPVHLEDTEKGDSTTEKVRPEDTAKGTDVRTTDRPNEVEVGRPVPYTSLPDMPESHTTEPALAQGGVEKMLPGFIPTAAPSQPSDSPSHSDTLDYDTQQAAPTHSWQDDLSQHPFLDHGPVPPMQDSESGVTEEHTIHILPGETGERGDAEGEMGEAICTGENCPPSSSSRGPTVAAIIVAVCAIATAVIVGVWCYCHKQKKSSMYQMNGKGQSRQGQQIEMQQKV</sequence>
<feature type="region of interest" description="Disordered" evidence="5">
    <location>
        <begin position="330"/>
        <end position="684"/>
    </location>
</feature>
<evidence type="ECO:0000256" key="3">
    <source>
        <dbReference type="ARBA" id="ARBA00023157"/>
    </source>
</evidence>
<dbReference type="GO" id="GO:0007155">
    <property type="term" value="P:cell adhesion"/>
    <property type="evidence" value="ECO:0007669"/>
    <property type="project" value="InterPro"/>
</dbReference>
<feature type="compositionally biased region" description="Basic and acidic residues" evidence="5">
    <location>
        <begin position="629"/>
        <end position="665"/>
    </location>
</feature>
<dbReference type="InterPro" id="IPR000538">
    <property type="entry name" value="Link_dom"/>
</dbReference>
<evidence type="ECO:0000256" key="6">
    <source>
        <dbReference type="SAM" id="Phobius"/>
    </source>
</evidence>
<feature type="region of interest" description="Disordered" evidence="5">
    <location>
        <begin position="279"/>
        <end position="305"/>
    </location>
</feature>
<evidence type="ECO:0000259" key="7">
    <source>
        <dbReference type="PROSITE" id="PS50923"/>
    </source>
</evidence>
<dbReference type="PROSITE" id="PS50963">
    <property type="entry name" value="LINK_2"/>
    <property type="match status" value="1"/>
</dbReference>
<keyword evidence="2" id="KW-0732">Signal</keyword>
<dbReference type="SUPFAM" id="SSF57535">
    <property type="entry name" value="Complement control module/SCR domain"/>
    <property type="match status" value="1"/>
</dbReference>